<name>A0ABQ9U9E1_SAGOE</name>
<organism evidence="2 3">
    <name type="scientific">Saguinus oedipus</name>
    <name type="common">Cotton-top tamarin</name>
    <name type="synonym">Oedipomidas oedipus</name>
    <dbReference type="NCBI Taxonomy" id="9490"/>
    <lineage>
        <taxon>Eukaryota</taxon>
        <taxon>Metazoa</taxon>
        <taxon>Chordata</taxon>
        <taxon>Craniata</taxon>
        <taxon>Vertebrata</taxon>
        <taxon>Euteleostomi</taxon>
        <taxon>Mammalia</taxon>
        <taxon>Eutheria</taxon>
        <taxon>Euarchontoglires</taxon>
        <taxon>Primates</taxon>
        <taxon>Haplorrhini</taxon>
        <taxon>Platyrrhini</taxon>
        <taxon>Cebidae</taxon>
        <taxon>Callitrichinae</taxon>
        <taxon>Saguinus</taxon>
    </lineage>
</organism>
<dbReference type="EMBL" id="JASSZA010000015">
    <property type="protein sequence ID" value="KAK2093385.1"/>
    <property type="molecule type" value="Genomic_DNA"/>
</dbReference>
<evidence type="ECO:0000313" key="2">
    <source>
        <dbReference type="EMBL" id="KAK2093385.1"/>
    </source>
</evidence>
<accession>A0ABQ9U9E1</accession>
<protein>
    <submittedName>
        <fullName evidence="2">Uncharacterized protein</fullName>
    </submittedName>
</protein>
<feature type="compositionally biased region" description="Polar residues" evidence="1">
    <location>
        <begin position="122"/>
        <end position="131"/>
    </location>
</feature>
<dbReference type="Proteomes" id="UP001266305">
    <property type="component" value="Unassembled WGS sequence"/>
</dbReference>
<reference evidence="2 3" key="1">
    <citation type="submission" date="2023-05" db="EMBL/GenBank/DDBJ databases">
        <title>B98-5 Cell Line De Novo Hybrid Assembly: An Optical Mapping Approach.</title>
        <authorList>
            <person name="Kananen K."/>
            <person name="Auerbach J.A."/>
            <person name="Kautto E."/>
            <person name="Blachly J.S."/>
        </authorList>
    </citation>
    <scope>NUCLEOTIDE SEQUENCE [LARGE SCALE GENOMIC DNA]</scope>
    <source>
        <strain evidence="2">B95-8</strain>
        <tissue evidence="2">Cell line</tissue>
    </source>
</reference>
<proteinExistence type="predicted"/>
<sequence>MGGDEFCSTGQSLGPDGKLQPEGDCPGFCGRIGSWLCPHYSGTIPSHCRLSLWTMGYQVNKHALIPIRENLPTYGHQATCRQLCRDRKVWQQPPSNPLSRPSVGTRKLGPPQADAKPGKTAVVTQASQVLP</sequence>
<comment type="caution">
    <text evidence="2">The sequence shown here is derived from an EMBL/GenBank/DDBJ whole genome shotgun (WGS) entry which is preliminary data.</text>
</comment>
<keyword evidence="3" id="KW-1185">Reference proteome</keyword>
<evidence type="ECO:0000256" key="1">
    <source>
        <dbReference type="SAM" id="MobiDB-lite"/>
    </source>
</evidence>
<evidence type="ECO:0000313" key="3">
    <source>
        <dbReference type="Proteomes" id="UP001266305"/>
    </source>
</evidence>
<gene>
    <name evidence="2" type="ORF">P7K49_029914</name>
</gene>
<feature type="region of interest" description="Disordered" evidence="1">
    <location>
        <begin position="90"/>
        <end position="131"/>
    </location>
</feature>